<evidence type="ECO:0000313" key="1">
    <source>
        <dbReference type="EMBL" id="QJA67219.1"/>
    </source>
</evidence>
<name>A0A6M3JAE7_9ZZZZ</name>
<sequence>MKKIIKVRRCKNKVHCQYKNVWWDATQCLAEFHIWHTCLSKWTTDKIKKEIKNVENVPLHD</sequence>
<accession>A0A6M3JAE7</accession>
<dbReference type="AlphaFoldDB" id="A0A6M3JAE7"/>
<proteinExistence type="predicted"/>
<reference evidence="1" key="1">
    <citation type="submission" date="2020-03" db="EMBL/GenBank/DDBJ databases">
        <title>The deep terrestrial virosphere.</title>
        <authorList>
            <person name="Holmfeldt K."/>
            <person name="Nilsson E."/>
            <person name="Simone D."/>
            <person name="Lopez-Fernandez M."/>
            <person name="Wu X."/>
            <person name="de Brujin I."/>
            <person name="Lundin D."/>
            <person name="Andersson A."/>
            <person name="Bertilsson S."/>
            <person name="Dopson M."/>
        </authorList>
    </citation>
    <scope>NUCLEOTIDE SEQUENCE</scope>
    <source>
        <strain evidence="1">MM415B00267</strain>
    </source>
</reference>
<gene>
    <name evidence="1" type="ORF">MM415B00267_0045</name>
</gene>
<protein>
    <submittedName>
        <fullName evidence="1">Uncharacterized protein</fullName>
    </submittedName>
</protein>
<organism evidence="1">
    <name type="scientific">viral metagenome</name>
    <dbReference type="NCBI Taxonomy" id="1070528"/>
    <lineage>
        <taxon>unclassified sequences</taxon>
        <taxon>metagenomes</taxon>
        <taxon>organismal metagenomes</taxon>
    </lineage>
</organism>
<dbReference type="EMBL" id="MT141567">
    <property type="protein sequence ID" value="QJA67219.1"/>
    <property type="molecule type" value="Genomic_DNA"/>
</dbReference>